<comment type="similarity">
    <text evidence="11 12">Belongs to the ATPase B chain family.</text>
</comment>
<gene>
    <name evidence="11 14" type="primary">atpF</name>
</gene>
<keyword evidence="5 11" id="KW-0375">Hydrogen ion transport</keyword>
<sequence length="176" mass="19839">MTQFHLIIAEGFGINTNILETNIINLSVVIGIVVYFGGGFLTSLLTTRREAIVESLQDAEKRYAEAVERLEVAERRLQEAQEKAQTIRSQGERTATERAAQLRDALREDIERLGTNANSLLSSEKAKIIEQVCSQVVDLSLVRARAEMTNQSFLTTKQHTRVNEEMIERLPQPQLV</sequence>
<evidence type="ECO:0000256" key="9">
    <source>
        <dbReference type="ARBA" id="ARBA00023310"/>
    </source>
</evidence>
<evidence type="ECO:0000256" key="7">
    <source>
        <dbReference type="ARBA" id="ARBA00023065"/>
    </source>
</evidence>
<dbReference type="GO" id="GO:0045259">
    <property type="term" value="C:proton-transporting ATP synthase complex"/>
    <property type="evidence" value="ECO:0007669"/>
    <property type="project" value="UniProtKB-KW"/>
</dbReference>
<keyword evidence="6 11" id="KW-1133">Transmembrane helix</keyword>
<evidence type="ECO:0000256" key="1">
    <source>
        <dbReference type="ARBA" id="ARBA00004167"/>
    </source>
</evidence>
<dbReference type="AlphaFoldDB" id="C0JWU2"/>
<keyword evidence="13" id="KW-0175">Coiled coil</keyword>
<proteinExistence type="inferred from homology"/>
<evidence type="ECO:0000256" key="6">
    <source>
        <dbReference type="ARBA" id="ARBA00022989"/>
    </source>
</evidence>
<geneLocation type="chloroplast" evidence="14"/>
<dbReference type="GeneID" id="7498324"/>
<evidence type="ECO:0000256" key="10">
    <source>
        <dbReference type="ARBA" id="ARBA00025198"/>
    </source>
</evidence>
<protein>
    <recommendedName>
        <fullName evidence="11">ATP synthase subunit b, chloroplastic</fullName>
    </recommendedName>
    <alternativeName>
        <fullName evidence="11">ATP synthase F(0) sector subunit b</fullName>
    </alternativeName>
    <alternativeName>
        <fullName evidence="11">ATPase subunit I</fullName>
    </alternativeName>
</protein>
<evidence type="ECO:0000256" key="8">
    <source>
        <dbReference type="ARBA" id="ARBA00023136"/>
    </source>
</evidence>
<feature type="transmembrane region" description="Helical" evidence="11">
    <location>
        <begin position="23"/>
        <end position="45"/>
    </location>
</feature>
<comment type="subunit">
    <text evidence="11">F-type ATPases have 2 components, F(1) - the catalytic core - and F(0) - the membrane proton channel. F(1) has five subunits: alpha(3), beta(3), gamma(1), delta(1), epsilon(1). F(0) has four main subunits: a(1), b(1), b'(1) and c(10-14). The alpha and beta chains form an alternating ring which encloses part of the gamma chain. F(1) is attached to F(0) by a central stalk formed by the gamma and epsilon chains, while a peripheral stalk is formed by the delta, b and b' chains.</text>
</comment>
<comment type="function">
    <text evidence="11">Component of the F(0) channel, it forms part of the peripheral stalk, linking F(1) to F(0).</text>
</comment>
<evidence type="ECO:0000256" key="4">
    <source>
        <dbReference type="ARBA" id="ARBA00022692"/>
    </source>
</evidence>
<keyword evidence="14" id="KW-0934">Plastid</keyword>
<evidence type="ECO:0000256" key="2">
    <source>
        <dbReference type="ARBA" id="ARBA00022448"/>
    </source>
</evidence>
<keyword evidence="2 11" id="KW-0813">Transport</keyword>
<dbReference type="PANTHER" id="PTHR34264:SF3">
    <property type="entry name" value="ATP SYNTHASE SUBUNIT B, CHLOROPLASTIC"/>
    <property type="match status" value="1"/>
</dbReference>
<organism evidence="14">
    <name type="scientific">Pycnococcus provasolii</name>
    <dbReference type="NCBI Taxonomy" id="41880"/>
    <lineage>
        <taxon>Eukaryota</taxon>
        <taxon>Viridiplantae</taxon>
        <taxon>Chlorophyta</taxon>
        <taxon>Pseudoscourfieldiophyceae</taxon>
        <taxon>Pseudoscourfieldiales</taxon>
        <taxon>Pycnococcaceae</taxon>
        <taxon>Pycnococcus</taxon>
    </lineage>
</organism>
<evidence type="ECO:0000256" key="13">
    <source>
        <dbReference type="SAM" id="Coils"/>
    </source>
</evidence>
<evidence type="ECO:0000313" key="14">
    <source>
        <dbReference type="EMBL" id="ACK36788.1"/>
    </source>
</evidence>
<comment type="subcellular location">
    <subcellularLocation>
        <location evidence="1">Membrane</location>
        <topology evidence="1">Single-pass membrane protein</topology>
    </subcellularLocation>
    <subcellularLocation>
        <location evidence="11">Plastid</location>
        <location evidence="11">Chloroplast thylakoid membrane</location>
        <topology evidence="11">Single-pass membrane protein</topology>
    </subcellularLocation>
</comment>
<evidence type="ECO:0000256" key="11">
    <source>
        <dbReference type="HAMAP-Rule" id="MF_01398"/>
    </source>
</evidence>
<dbReference type="GO" id="GO:0046933">
    <property type="term" value="F:proton-transporting ATP synthase activity, rotational mechanism"/>
    <property type="evidence" value="ECO:0007669"/>
    <property type="project" value="UniProtKB-UniRule"/>
</dbReference>
<dbReference type="CDD" id="cd06503">
    <property type="entry name" value="ATP-synt_Fo_b"/>
    <property type="match status" value="1"/>
</dbReference>
<keyword evidence="7 11" id="KW-0406">Ion transport</keyword>
<reference evidence="14" key="1">
    <citation type="journal article" date="2009" name="Mol. Biol. Evol.">
        <title>The chloroplast genomes of the green algae Pyramimonas, Monomastix, and Pycnococcus shed new light on the evolutionary history of prasinophytes and the origin of the secondary chloroplasts of euglenids.</title>
        <authorList>
            <person name="Turmel M."/>
            <person name="Gagnon M.C."/>
            <person name="O'Kelly C.J."/>
            <person name="Otis C."/>
            <person name="Lemieux C."/>
        </authorList>
    </citation>
    <scope>NUCLEOTIDE SEQUENCE</scope>
    <source>
        <strain evidence="14">CCMP 1203</strain>
    </source>
</reference>
<evidence type="ECO:0000256" key="12">
    <source>
        <dbReference type="RuleBase" id="RU003848"/>
    </source>
</evidence>
<feature type="coiled-coil region" evidence="13">
    <location>
        <begin position="49"/>
        <end position="90"/>
    </location>
</feature>
<keyword evidence="14" id="KW-0150">Chloroplast</keyword>
<keyword evidence="4 11" id="KW-0812">Transmembrane</keyword>
<keyword evidence="8 11" id="KW-0472">Membrane</keyword>
<dbReference type="InterPro" id="IPR002146">
    <property type="entry name" value="ATP_synth_b/b'su_bac/chlpt"/>
</dbReference>
<dbReference type="HAMAP" id="MF_01398">
    <property type="entry name" value="ATP_synth_b_bprime"/>
    <property type="match status" value="1"/>
</dbReference>
<comment type="miscellaneous">
    <text evidence="11">In plastids the F-type ATPase is also known as CF(1)CF(0).</text>
</comment>
<dbReference type="GO" id="GO:0009535">
    <property type="term" value="C:chloroplast thylakoid membrane"/>
    <property type="evidence" value="ECO:0007669"/>
    <property type="project" value="UniProtKB-SubCell"/>
</dbReference>
<accession>C0JWU2</accession>
<keyword evidence="9 11" id="KW-0066">ATP synthesis</keyword>
<name>C0JWU2_9CHLO</name>
<comment type="function">
    <text evidence="10 11">F(1)F(0) ATP synthase produces ATP from ADP in the presence of a proton or sodium gradient. F-type ATPases consist of two structural domains, F(1) containing the extramembraneous catalytic core and F(0) containing the membrane proton channel, linked together by a central stalk and a peripheral stalk. During catalysis, ATP synthesis in the catalytic domain of F(1) is coupled via a rotary mechanism of the central stalk subunits to proton translocation.</text>
</comment>
<dbReference type="Pfam" id="PF00430">
    <property type="entry name" value="ATP-synt_B"/>
    <property type="match status" value="1"/>
</dbReference>
<evidence type="ECO:0000256" key="5">
    <source>
        <dbReference type="ARBA" id="ARBA00022781"/>
    </source>
</evidence>
<dbReference type="PANTHER" id="PTHR34264">
    <property type="entry name" value="ATP SYNTHASE SUBUNIT B, CHLOROPLASTIC"/>
    <property type="match status" value="1"/>
</dbReference>
<dbReference type="EMBL" id="FJ493498">
    <property type="protein sequence ID" value="ACK36788.1"/>
    <property type="molecule type" value="Genomic_DNA"/>
</dbReference>
<keyword evidence="3 11" id="KW-0138">CF(0)</keyword>
<evidence type="ECO:0000256" key="3">
    <source>
        <dbReference type="ARBA" id="ARBA00022547"/>
    </source>
</evidence>
<dbReference type="RefSeq" id="YP_002600828.1">
    <property type="nucleotide sequence ID" value="NC_012097.1"/>
</dbReference>
<keyword evidence="11" id="KW-0793">Thylakoid</keyword>